<keyword evidence="1" id="KW-0479">Metal-binding</keyword>
<sequence length="359" mass="37871">MKAWQIDGFGTPFQLREVPMPEVRPGSVLVKIETSSLMSYLKEYVEGKLPTYRPPHGAFTPGGNGFGTIEAVGRDVWHLKSGQRVVLSSHLVTSENVADKTQILIGVTNFGGAGEAQMADWPDGTLAEYALWPVSAVTPADGLDHIPAEDFSIFSRCVVPYGGLVRGRLSAGETVVINGITGAYGTAAALVALAMGAGKVVGSGRNAAKLEAISKATGGRVTTVAMTGDVKADAEALRAASGGGAELAFDMVGQANDPSTTLSALGSLRRNGRLVLMGSMTVPVPVNYMQMMGNNLEIIGHFMYEADAHLKLLNLLRIGRLDLSPIKAKVYPMSDLPNAMEIARKADSLECVVVRNDLG</sequence>
<reference evidence="5 6" key="1">
    <citation type="submission" date="2020-02" db="EMBL/GenBank/DDBJ databases">
        <authorList>
            <person name="Sun Q."/>
        </authorList>
    </citation>
    <scope>NUCLEOTIDE SEQUENCE [LARGE SCALE GENOMIC DNA]</scope>
    <source>
        <strain evidence="5 6">CCBAU 03386</strain>
    </source>
</reference>
<evidence type="ECO:0000313" key="6">
    <source>
        <dbReference type="Proteomes" id="UP000519972"/>
    </source>
</evidence>
<dbReference type="PANTHER" id="PTHR43401">
    <property type="entry name" value="L-THREONINE 3-DEHYDROGENASE"/>
    <property type="match status" value="1"/>
</dbReference>
<protein>
    <submittedName>
        <fullName evidence="5">Zinc-binding dehydrogenase</fullName>
    </submittedName>
</protein>
<keyword evidence="6" id="KW-1185">Reference proteome</keyword>
<dbReference type="AlphaFoldDB" id="A0A7Y3S177"/>
<evidence type="ECO:0000256" key="2">
    <source>
        <dbReference type="ARBA" id="ARBA00022833"/>
    </source>
</evidence>
<dbReference type="InterPro" id="IPR036291">
    <property type="entry name" value="NAD(P)-bd_dom_sf"/>
</dbReference>
<evidence type="ECO:0000313" key="5">
    <source>
        <dbReference type="EMBL" id="NNU35169.1"/>
    </source>
</evidence>
<evidence type="ECO:0000256" key="3">
    <source>
        <dbReference type="ARBA" id="ARBA00023002"/>
    </source>
</evidence>
<dbReference type="EMBL" id="JABFCN010000002">
    <property type="protein sequence ID" value="NNU35169.1"/>
    <property type="molecule type" value="Genomic_DNA"/>
</dbReference>
<dbReference type="GO" id="GO:0016491">
    <property type="term" value="F:oxidoreductase activity"/>
    <property type="evidence" value="ECO:0007669"/>
    <property type="project" value="UniProtKB-KW"/>
</dbReference>
<dbReference type="InterPro" id="IPR011032">
    <property type="entry name" value="GroES-like_sf"/>
</dbReference>
<dbReference type="SUPFAM" id="SSF50129">
    <property type="entry name" value="GroES-like"/>
    <property type="match status" value="1"/>
</dbReference>
<dbReference type="SUPFAM" id="SSF51735">
    <property type="entry name" value="NAD(P)-binding Rossmann-fold domains"/>
    <property type="match status" value="1"/>
</dbReference>
<organism evidence="5 6">
    <name type="scientific">Rhizobium sophorae</name>
    <dbReference type="NCBI Taxonomy" id="1535242"/>
    <lineage>
        <taxon>Bacteria</taxon>
        <taxon>Pseudomonadati</taxon>
        <taxon>Pseudomonadota</taxon>
        <taxon>Alphaproteobacteria</taxon>
        <taxon>Hyphomicrobiales</taxon>
        <taxon>Rhizobiaceae</taxon>
        <taxon>Rhizobium/Agrobacterium group</taxon>
        <taxon>Rhizobium</taxon>
    </lineage>
</organism>
<comment type="caution">
    <text evidence="5">The sequence shown here is derived from an EMBL/GenBank/DDBJ whole genome shotgun (WGS) entry which is preliminary data.</text>
</comment>
<dbReference type="InterPro" id="IPR013149">
    <property type="entry name" value="ADH-like_C"/>
</dbReference>
<dbReference type="Pfam" id="PF08240">
    <property type="entry name" value="ADH_N"/>
    <property type="match status" value="1"/>
</dbReference>
<accession>A0A7Y3S177</accession>
<proteinExistence type="predicted"/>
<keyword evidence="3" id="KW-0560">Oxidoreductase</keyword>
<feature type="domain" description="Enoyl reductase (ER)" evidence="4">
    <location>
        <begin position="10"/>
        <end position="354"/>
    </location>
</feature>
<keyword evidence="2" id="KW-0862">Zinc</keyword>
<dbReference type="RefSeq" id="WP_171375806.1">
    <property type="nucleotide sequence ID" value="NZ_JABFCN010000002.1"/>
</dbReference>
<name>A0A7Y3S177_9HYPH</name>
<dbReference type="Pfam" id="PF00107">
    <property type="entry name" value="ADH_zinc_N"/>
    <property type="match status" value="1"/>
</dbReference>
<gene>
    <name evidence="5" type="ORF">G9X64_01325</name>
</gene>
<dbReference type="PANTHER" id="PTHR43401:SF2">
    <property type="entry name" value="L-THREONINE 3-DEHYDROGENASE"/>
    <property type="match status" value="1"/>
</dbReference>
<dbReference type="InterPro" id="IPR020843">
    <property type="entry name" value="ER"/>
</dbReference>
<dbReference type="Gene3D" id="3.90.180.10">
    <property type="entry name" value="Medium-chain alcohol dehydrogenases, catalytic domain"/>
    <property type="match status" value="1"/>
</dbReference>
<dbReference type="GO" id="GO:0046872">
    <property type="term" value="F:metal ion binding"/>
    <property type="evidence" value="ECO:0007669"/>
    <property type="project" value="UniProtKB-KW"/>
</dbReference>
<dbReference type="SMART" id="SM00829">
    <property type="entry name" value="PKS_ER"/>
    <property type="match status" value="1"/>
</dbReference>
<dbReference type="Proteomes" id="UP000519972">
    <property type="component" value="Unassembled WGS sequence"/>
</dbReference>
<evidence type="ECO:0000256" key="1">
    <source>
        <dbReference type="ARBA" id="ARBA00022723"/>
    </source>
</evidence>
<dbReference type="InterPro" id="IPR013154">
    <property type="entry name" value="ADH-like_N"/>
</dbReference>
<evidence type="ECO:0000259" key="4">
    <source>
        <dbReference type="SMART" id="SM00829"/>
    </source>
</evidence>
<dbReference type="InterPro" id="IPR050129">
    <property type="entry name" value="Zn_alcohol_dh"/>
</dbReference>